<name>A0A7M3V8Y4_9BACT</name>
<keyword evidence="2" id="KW-1185">Reference proteome</keyword>
<dbReference type="Proteomes" id="UP000593910">
    <property type="component" value="Chromosome"/>
</dbReference>
<evidence type="ECO:0000313" key="2">
    <source>
        <dbReference type="Proteomes" id="UP000593910"/>
    </source>
</evidence>
<gene>
    <name evidence="1" type="ORF">FJR03_00055</name>
</gene>
<accession>A0A7M3V8Y4</accession>
<proteinExistence type="predicted"/>
<protein>
    <submittedName>
        <fullName evidence="1">Uncharacterized protein</fullName>
    </submittedName>
</protein>
<dbReference type="AlphaFoldDB" id="A0A7M3V8Y4"/>
<dbReference type="EMBL" id="CP041165">
    <property type="protein sequence ID" value="QOP40217.1"/>
    <property type="molecule type" value="Genomic_DNA"/>
</dbReference>
<organism evidence="1 2">
    <name type="scientific">Sulfurimonas marina</name>
    <dbReference type="NCBI Taxonomy" id="2590551"/>
    <lineage>
        <taxon>Bacteria</taxon>
        <taxon>Pseudomonadati</taxon>
        <taxon>Campylobacterota</taxon>
        <taxon>Epsilonproteobacteria</taxon>
        <taxon>Campylobacterales</taxon>
        <taxon>Sulfurimonadaceae</taxon>
        <taxon>Sulfurimonas</taxon>
    </lineage>
</organism>
<evidence type="ECO:0000313" key="1">
    <source>
        <dbReference type="EMBL" id="QOP40217.1"/>
    </source>
</evidence>
<sequence>MDTLIYLGPLVLLAVLAFNFYQHNHPKLAILAILIGIYIVYSHETGHTATEFRDEVMKSVEEEADTIAKDYRYDGEKITKPLK</sequence>
<dbReference type="RefSeq" id="WP_193113650.1">
    <property type="nucleotide sequence ID" value="NZ_CP041165.1"/>
</dbReference>
<dbReference type="KEGG" id="smax:FJR03_00055"/>
<reference evidence="1 2" key="1">
    <citation type="submission" date="2019-06" db="EMBL/GenBank/DDBJ databases">
        <title>Sulfurimonas gotlandica sp. nov., a chemoautotrophic and psychrotolerant epsilonproteobacterium isolated from a pelagic redoxcline, and an emended description of the genus Sulfurimonas.</title>
        <authorList>
            <person name="Wang S."/>
            <person name="Jiang L."/>
            <person name="Shao Z."/>
        </authorList>
    </citation>
    <scope>NUCLEOTIDE SEQUENCE [LARGE SCALE GENOMIC DNA]</scope>
    <source>
        <strain evidence="1 2">B2</strain>
    </source>
</reference>